<evidence type="ECO:0000256" key="6">
    <source>
        <dbReference type="PIRSR" id="PIRSR600888-3"/>
    </source>
</evidence>
<dbReference type="AlphaFoldDB" id="A0A8F3IJA5"/>
<gene>
    <name evidence="8" type="primary">rmlC_1</name>
    <name evidence="9" type="synonym">rfbC</name>
    <name evidence="8" type="ORF">FEMY_16480</name>
    <name evidence="9" type="ORF">JZL65_11380</name>
</gene>
<dbReference type="SUPFAM" id="SSF51182">
    <property type="entry name" value="RmlC-like cupins"/>
    <property type="match status" value="1"/>
</dbReference>
<accession>A0A8F3IJA5</accession>
<comment type="function">
    <text evidence="2 7">Catalyzes the epimerization of the C3' and C5'positions of dTDP-6-deoxy-D-xylo-4-hexulose, forming dTDP-6-deoxy-L-lyxo-4-hexulose.</text>
</comment>
<organism evidence="8 10">
    <name type="scientific">Ferrovum myxofaciens</name>
    <dbReference type="NCBI Taxonomy" id="416213"/>
    <lineage>
        <taxon>Bacteria</taxon>
        <taxon>Pseudomonadati</taxon>
        <taxon>Pseudomonadota</taxon>
        <taxon>Betaproteobacteria</taxon>
        <taxon>Ferrovales</taxon>
        <taxon>Ferrovaceae</taxon>
        <taxon>Ferrovum</taxon>
    </lineage>
</organism>
<dbReference type="EMBL" id="CP071137">
    <property type="protein sequence ID" value="QWY77062.1"/>
    <property type="molecule type" value="Genomic_DNA"/>
</dbReference>
<keyword evidence="10" id="KW-1185">Reference proteome</keyword>
<comment type="similarity">
    <text evidence="7">Belongs to the dTDP-4-dehydrorhamnose 3,5-epimerase family.</text>
</comment>
<comment type="subunit">
    <text evidence="7">Homodimer.</text>
</comment>
<dbReference type="GO" id="GO:0005829">
    <property type="term" value="C:cytosol"/>
    <property type="evidence" value="ECO:0007669"/>
    <property type="project" value="TreeGrafter"/>
</dbReference>
<dbReference type="RefSeq" id="WP_031598117.1">
    <property type="nucleotide sequence ID" value="NZ_CP053675.1"/>
</dbReference>
<dbReference type="NCBIfam" id="TIGR01221">
    <property type="entry name" value="rmlC"/>
    <property type="match status" value="1"/>
</dbReference>
<evidence type="ECO:0000256" key="2">
    <source>
        <dbReference type="ARBA" id="ARBA00001997"/>
    </source>
</evidence>
<dbReference type="InterPro" id="IPR011051">
    <property type="entry name" value="RmlC_Cupin_sf"/>
</dbReference>
<comment type="pathway">
    <text evidence="7">Carbohydrate biosynthesis; dTDP-L-rhamnose biosynthesis.</text>
</comment>
<dbReference type="PANTHER" id="PTHR21047:SF2">
    <property type="entry name" value="THYMIDINE DIPHOSPHO-4-KETO-RHAMNOSE 3,5-EPIMERASE"/>
    <property type="match status" value="1"/>
</dbReference>
<name>A0A8F3IJA5_9PROT</name>
<comment type="catalytic activity">
    <reaction evidence="1 7">
        <text>dTDP-4-dehydro-6-deoxy-alpha-D-glucose = dTDP-4-dehydro-beta-L-rhamnose</text>
        <dbReference type="Rhea" id="RHEA:16969"/>
        <dbReference type="ChEBI" id="CHEBI:57649"/>
        <dbReference type="ChEBI" id="CHEBI:62830"/>
        <dbReference type="EC" id="5.1.3.13"/>
    </reaction>
</comment>
<feature type="active site" description="Proton donor" evidence="5">
    <location>
        <position position="131"/>
    </location>
</feature>
<dbReference type="EMBL" id="LRRD01000035">
    <property type="protein sequence ID" value="KXW57840.1"/>
    <property type="molecule type" value="Genomic_DNA"/>
</dbReference>
<dbReference type="GO" id="GO:0000271">
    <property type="term" value="P:polysaccharide biosynthetic process"/>
    <property type="evidence" value="ECO:0007669"/>
    <property type="project" value="TreeGrafter"/>
</dbReference>
<dbReference type="EC" id="5.1.3.13" evidence="3 7"/>
<feature type="site" description="Participates in a stacking interaction with the thymidine ring of dTDP-4-oxo-6-deoxyglucose" evidence="6">
    <location>
        <position position="137"/>
    </location>
</feature>
<accession>A0A149VX89</accession>
<evidence type="ECO:0000256" key="1">
    <source>
        <dbReference type="ARBA" id="ARBA00001298"/>
    </source>
</evidence>
<dbReference type="Gene3D" id="2.60.120.10">
    <property type="entry name" value="Jelly Rolls"/>
    <property type="match status" value="1"/>
</dbReference>
<evidence type="ECO:0000256" key="3">
    <source>
        <dbReference type="ARBA" id="ARBA00012098"/>
    </source>
</evidence>
<dbReference type="UniPathway" id="UPA00124"/>
<evidence type="ECO:0000256" key="7">
    <source>
        <dbReference type="RuleBase" id="RU364069"/>
    </source>
</evidence>
<dbReference type="Proteomes" id="UP000683551">
    <property type="component" value="Chromosome"/>
</dbReference>
<feature type="active site" description="Proton acceptor" evidence="5">
    <location>
        <position position="62"/>
    </location>
</feature>
<dbReference type="CDD" id="cd00438">
    <property type="entry name" value="cupin_RmlC"/>
    <property type="match status" value="1"/>
</dbReference>
<evidence type="ECO:0000313" key="10">
    <source>
        <dbReference type="Proteomes" id="UP000075653"/>
    </source>
</evidence>
<dbReference type="Proteomes" id="UP000075653">
    <property type="component" value="Unassembled WGS sequence"/>
</dbReference>
<dbReference type="GO" id="GO:0008830">
    <property type="term" value="F:dTDP-4-dehydrorhamnose 3,5-epimerase activity"/>
    <property type="evidence" value="ECO:0007669"/>
    <property type="project" value="UniProtKB-UniRule"/>
</dbReference>
<dbReference type="Pfam" id="PF00908">
    <property type="entry name" value="dTDP_sugar_isom"/>
    <property type="match status" value="1"/>
</dbReference>
<protein>
    <recommendedName>
        <fullName evidence="4 7">dTDP-4-dehydrorhamnose 3,5-epimerase</fullName>
        <ecNumber evidence="3 7">5.1.3.13</ecNumber>
    </recommendedName>
    <alternativeName>
        <fullName evidence="7">Thymidine diphospho-4-keto-rhamnose 3,5-epimerase</fullName>
    </alternativeName>
</protein>
<dbReference type="PANTHER" id="PTHR21047">
    <property type="entry name" value="DTDP-6-DEOXY-D-GLUCOSE-3,5 EPIMERASE"/>
    <property type="match status" value="1"/>
</dbReference>
<reference evidence="9" key="2">
    <citation type="submission" date="2021-02" db="EMBL/GenBank/DDBJ databases">
        <title>Comparative genomics of Ferrovum myxofaciens strains, predominant extremophile bacteria forming large biofilm stalactites in acid mine ecosystems.</title>
        <authorList>
            <person name="Burkartova K."/>
            <person name="Ridl J."/>
            <person name="Pajer P."/>
            <person name="Falteisek L."/>
        </authorList>
    </citation>
    <scope>NUCLEOTIDE SEQUENCE</scope>
    <source>
        <strain evidence="9">MI1III</strain>
    </source>
</reference>
<dbReference type="InterPro" id="IPR014710">
    <property type="entry name" value="RmlC-like_jellyroll"/>
</dbReference>
<keyword evidence="7 8" id="KW-0413">Isomerase</keyword>
<dbReference type="GeneID" id="301710365"/>
<evidence type="ECO:0000313" key="8">
    <source>
        <dbReference type="EMBL" id="KXW57840.1"/>
    </source>
</evidence>
<evidence type="ECO:0000313" key="9">
    <source>
        <dbReference type="EMBL" id="QWY77062.1"/>
    </source>
</evidence>
<dbReference type="GO" id="GO:0019305">
    <property type="term" value="P:dTDP-rhamnose biosynthetic process"/>
    <property type="evidence" value="ECO:0007669"/>
    <property type="project" value="UniProtKB-UniRule"/>
</dbReference>
<proteinExistence type="inferred from homology"/>
<evidence type="ECO:0000256" key="4">
    <source>
        <dbReference type="ARBA" id="ARBA00019595"/>
    </source>
</evidence>
<dbReference type="PATRIC" id="fig|1789004.3.peg.1682"/>
<dbReference type="InterPro" id="IPR000888">
    <property type="entry name" value="RmlC-like"/>
</dbReference>
<evidence type="ECO:0000256" key="5">
    <source>
        <dbReference type="PIRSR" id="PIRSR600888-1"/>
    </source>
</evidence>
<reference evidence="8 10" key="1">
    <citation type="submission" date="2016-01" db="EMBL/GenBank/DDBJ databases">
        <title>Genome sequence of the acidophilic iron oxidising Ferrovum strain Z-31.</title>
        <authorList>
            <person name="Poehlein A."/>
            <person name="Ullrich S.R."/>
            <person name="Schloemann M."/>
            <person name="Muehling M."/>
            <person name="Daniel R."/>
        </authorList>
    </citation>
    <scope>NUCLEOTIDE SEQUENCE [LARGE SCALE GENOMIC DNA]</scope>
    <source>
        <strain evidence="8 10">Z-31</strain>
    </source>
</reference>
<sequence>MIGHPTPLAGVFRIEPKVYGDERGFFFESFNARGFSSLTGYSGSFVQDNHSRSMRGVLRGLHYQILQPQGKLVRVIEGEVYDVAVDIRRHSPTFGQHYGCVLSAENRQMLWIPPGFAHGFLTLSEHAEFLYKTTDYWLATAERSLRWDDPTLAISWPTPSGVTPLLSAKDRVGKCLAEAEVYEDL</sequence>